<organism evidence="2 3">
    <name type="scientific">Enterovibrio nigricans DSM 22720</name>
    <dbReference type="NCBI Taxonomy" id="1121868"/>
    <lineage>
        <taxon>Bacteria</taxon>
        <taxon>Pseudomonadati</taxon>
        <taxon>Pseudomonadota</taxon>
        <taxon>Gammaproteobacteria</taxon>
        <taxon>Vibrionales</taxon>
        <taxon>Vibrionaceae</taxon>
        <taxon>Enterovibrio</taxon>
    </lineage>
</organism>
<dbReference type="PANTHER" id="PTHR38812">
    <property type="entry name" value="MU-LIKE PROPHAGE FLUMU PROTEIN GP42"/>
    <property type="match status" value="1"/>
</dbReference>
<accession>A0A1T4VWJ1</accession>
<dbReference type="Proteomes" id="UP000190162">
    <property type="component" value="Unassembled WGS sequence"/>
</dbReference>
<dbReference type="NCBIfam" id="TIGR02675">
    <property type="entry name" value="tape_meas_nterm"/>
    <property type="match status" value="1"/>
</dbReference>
<dbReference type="PANTHER" id="PTHR38812:SF2">
    <property type="entry name" value="MU-LIKE PROPHAGE FLUMU PROTEIN GP42"/>
    <property type="match status" value="1"/>
</dbReference>
<keyword evidence="3" id="KW-1185">Reference proteome</keyword>
<feature type="domain" description="Tape measure protein N-terminal" evidence="1">
    <location>
        <begin position="74"/>
        <end position="266"/>
    </location>
</feature>
<dbReference type="InterPro" id="IPR013491">
    <property type="entry name" value="Tape_meas_N"/>
</dbReference>
<reference evidence="3" key="1">
    <citation type="submission" date="2017-02" db="EMBL/GenBank/DDBJ databases">
        <authorList>
            <person name="Varghese N."/>
            <person name="Submissions S."/>
        </authorList>
    </citation>
    <scope>NUCLEOTIDE SEQUENCE [LARGE SCALE GENOMIC DNA]</scope>
    <source>
        <strain evidence="3">DSM 22720</strain>
    </source>
</reference>
<evidence type="ECO:0000313" key="3">
    <source>
        <dbReference type="Proteomes" id="UP000190162"/>
    </source>
</evidence>
<dbReference type="RefSeq" id="WP_139367825.1">
    <property type="nucleotide sequence ID" value="NZ_FUXU01000115.1"/>
</dbReference>
<protein>
    <submittedName>
        <fullName evidence="2">Tape measure domain-containing protein</fullName>
    </submittedName>
</protein>
<dbReference type="AlphaFoldDB" id="A0A1T4VWJ1"/>
<dbReference type="InterPro" id="IPR053058">
    <property type="entry name" value="Mulikevirus_tape_measure"/>
</dbReference>
<gene>
    <name evidence="2" type="ORF">SAMN02745132_04443</name>
</gene>
<evidence type="ECO:0000259" key="1">
    <source>
        <dbReference type="Pfam" id="PF20155"/>
    </source>
</evidence>
<proteinExistence type="predicted"/>
<name>A0A1T4VWJ1_9GAMM</name>
<dbReference type="EMBL" id="FUXU01000115">
    <property type="protein sequence ID" value="SKA69354.1"/>
    <property type="molecule type" value="Genomic_DNA"/>
</dbReference>
<dbReference type="Pfam" id="PF20155">
    <property type="entry name" value="TMP_3"/>
    <property type="match status" value="1"/>
</dbReference>
<sequence>MSKQLITDIVLNLSGNLASKARQYSNQVSALGSQSQKTFDMMSKSAKAASQGIDTVGNRTIIGAGAVAVAFERTFIKTAAEFERYQIMLNQLQGSEEGGAKAMAWIEQFTQDTPYAVNEVTQSFVKLKAFGLDPMDGTMQAIADQAAMMGGTAETIEGISLALGQAWTKGKLQGEEALQLLERGVPVWDYLVKASKELGHNNGLGFTAAQLQDMASKGELGRDTIRRLIDEMGKASEGSAKEQMKTWNGMVSNMGDHWAIFKKDVMSEGLFDGLKDELGDFLSMLDEMKKNGEYDDFVKSVGKDLVDGFKAAADAAREIKEAGQDIMPVIRQITNMTAELIEAVGGFGNLAKILASVYALNKAIRISAPVLKGGAAVGGWAVDKLRGGKAGAASKAASALGAAPVYVVNMPNGGFGGPDVDGKNPSKTKGKASWWSRSLLAANSAFDLAAPYAKGAARTGGPAAALLMLGSAKEYDPNNPMFLPNNFVPPTKQKKVTPEIEAAMKRYNSAFANSNSVWSMAGQSPAGNVKLKIEVSDDRIKVTPEKSIPGIQIDPDTGIN</sequence>
<evidence type="ECO:0000313" key="2">
    <source>
        <dbReference type="EMBL" id="SKA69354.1"/>
    </source>
</evidence>
<dbReference type="OrthoDB" id="6745079at2"/>